<dbReference type="Pfam" id="PF04303">
    <property type="entry name" value="PrpF"/>
    <property type="match status" value="1"/>
</dbReference>
<dbReference type="SUPFAM" id="SSF54506">
    <property type="entry name" value="Diaminopimelate epimerase-like"/>
    <property type="match status" value="2"/>
</dbReference>
<evidence type="ECO:0000256" key="2">
    <source>
        <dbReference type="ARBA" id="ARBA00023235"/>
    </source>
</evidence>
<dbReference type="InterPro" id="IPR007400">
    <property type="entry name" value="PrpF-like"/>
</dbReference>
<comment type="similarity">
    <text evidence="1">Belongs to the PrpF family.</text>
</comment>
<gene>
    <name evidence="3" type="ORF">SAMN05421504_1011020</name>
</gene>
<dbReference type="PANTHER" id="PTHR43709:SF2">
    <property type="entry name" value="DUF453 DOMAIN PROTEIN (AFU_ORTHOLOGUE AFUA_6G00360)"/>
    <property type="match status" value="1"/>
</dbReference>
<evidence type="ECO:0000256" key="1">
    <source>
        <dbReference type="ARBA" id="ARBA00007673"/>
    </source>
</evidence>
<keyword evidence="4" id="KW-1185">Reference proteome</keyword>
<dbReference type="Gene3D" id="3.10.310.10">
    <property type="entry name" value="Diaminopimelate Epimerase, Chain A, domain 1"/>
    <property type="match status" value="2"/>
</dbReference>
<evidence type="ECO:0000313" key="3">
    <source>
        <dbReference type="EMBL" id="SDW60260.1"/>
    </source>
</evidence>
<protein>
    <recommendedName>
        <fullName evidence="5">2-methylaconitate cis-trans isomerase</fullName>
    </recommendedName>
</protein>
<dbReference type="AlphaFoldDB" id="A0A1H2UVX3"/>
<dbReference type="EMBL" id="FNON01000001">
    <property type="protein sequence ID" value="SDW60260.1"/>
    <property type="molecule type" value="Genomic_DNA"/>
</dbReference>
<keyword evidence="2" id="KW-0413">Isomerase</keyword>
<dbReference type="PANTHER" id="PTHR43709">
    <property type="entry name" value="ACONITATE ISOMERASE-RELATED"/>
    <property type="match status" value="1"/>
</dbReference>
<sequence length="344" mass="37089">MLAHIAHAQGAPSSTLVLTAERLPENENDLGRALTDALRWLGEQGLEGITKIALIGQAEHPLFDLDYRFVQVLPGDPPRFDFRGSCGHSVLSSVVVASRLGWIGKLAPEHRVRVRVLNTDDHVVCEVDECVRDKTTFTAHFLNHPSVALEELLPFGETTTDLPYSGGTIRVSAVSVGNPYLFVSGHDLGVDTKDELFADNPELFDTMTAIRRSAAAQYGWPVDGAFPKVAAVIPDGEDKLAVRAVSVPSWHPTLALTGAVCLGAARQIRGTIPYQLAGEHCEGPLEIRTKGGVTTSAAAVSGHDRDSRLSWVSVPHKAVAFTGEVTIDSLRPHVRKEDTCLLST</sequence>
<reference evidence="3 4" key="1">
    <citation type="submission" date="2016-10" db="EMBL/GenBank/DDBJ databases">
        <authorList>
            <person name="de Groot N.N."/>
        </authorList>
    </citation>
    <scope>NUCLEOTIDE SEQUENCE [LARGE SCALE GENOMIC DNA]</scope>
    <source>
        <strain evidence="3 4">CPCC 202699</strain>
    </source>
</reference>
<dbReference type="GO" id="GO:0016853">
    <property type="term" value="F:isomerase activity"/>
    <property type="evidence" value="ECO:0007669"/>
    <property type="project" value="UniProtKB-KW"/>
</dbReference>
<dbReference type="RefSeq" id="WP_091287128.1">
    <property type="nucleotide sequence ID" value="NZ_FNON01000001.1"/>
</dbReference>
<dbReference type="Proteomes" id="UP000199515">
    <property type="component" value="Unassembled WGS sequence"/>
</dbReference>
<dbReference type="OrthoDB" id="3598211at2"/>
<organism evidence="3 4">
    <name type="scientific">Amycolatopsis xylanica</name>
    <dbReference type="NCBI Taxonomy" id="589385"/>
    <lineage>
        <taxon>Bacteria</taxon>
        <taxon>Bacillati</taxon>
        <taxon>Actinomycetota</taxon>
        <taxon>Actinomycetes</taxon>
        <taxon>Pseudonocardiales</taxon>
        <taxon>Pseudonocardiaceae</taxon>
        <taxon>Amycolatopsis</taxon>
    </lineage>
</organism>
<dbReference type="STRING" id="589385.SAMN05421504_1011020"/>
<accession>A0A1H2UVX3</accession>
<evidence type="ECO:0000313" key="4">
    <source>
        <dbReference type="Proteomes" id="UP000199515"/>
    </source>
</evidence>
<proteinExistence type="inferred from homology"/>
<name>A0A1H2UVX3_9PSEU</name>
<evidence type="ECO:0008006" key="5">
    <source>
        <dbReference type="Google" id="ProtNLM"/>
    </source>
</evidence>